<evidence type="ECO:0000313" key="2">
    <source>
        <dbReference type="EMBL" id="OCT51842.1"/>
    </source>
</evidence>
<dbReference type="EMBL" id="LGRB01000009">
    <property type="protein sequence ID" value="OCT51842.1"/>
    <property type="molecule type" value="Genomic_DNA"/>
</dbReference>
<dbReference type="OrthoDB" id="3598904at2759"/>
<name>A0A1C1CTN9_9EURO</name>
<dbReference type="AlphaFoldDB" id="A0A1C1CTN9"/>
<evidence type="ECO:0000313" key="3">
    <source>
        <dbReference type="Proteomes" id="UP000094526"/>
    </source>
</evidence>
<dbReference type="STRING" id="86049.A0A1C1CTN9"/>
<feature type="compositionally biased region" description="Basic residues" evidence="1">
    <location>
        <begin position="111"/>
        <end position="124"/>
    </location>
</feature>
<protein>
    <submittedName>
        <fullName evidence="2">Uncharacterized protein</fullName>
    </submittedName>
</protein>
<feature type="region of interest" description="Disordered" evidence="1">
    <location>
        <begin position="1"/>
        <end position="56"/>
    </location>
</feature>
<feature type="compositionally biased region" description="Basic and acidic residues" evidence="1">
    <location>
        <begin position="23"/>
        <end position="33"/>
    </location>
</feature>
<feature type="region of interest" description="Disordered" evidence="1">
    <location>
        <begin position="86"/>
        <end position="124"/>
    </location>
</feature>
<dbReference type="VEuPathDB" id="FungiDB:CLCR_09118"/>
<sequence length="173" mass="18889">MSTAALQSSTSSISLPPISSIDFHTHMAHRSEPEVVQPLPPPPPAQQRVLPPLPYPYAARPAPPPVPPPPMPHEYMQARPMYPGIPSPYQPMPGRMALPSTTDPSLIVASPRHKAKEVKRRTKTGCLTCRKRRIKPRRPLAGKLDGVGAWQGQATERAWGEGNFTRSSTRASG</sequence>
<accession>A0A1C1CTN9</accession>
<feature type="compositionally biased region" description="Pro residues" evidence="1">
    <location>
        <begin position="38"/>
        <end position="56"/>
    </location>
</feature>
<keyword evidence="3" id="KW-1185">Reference proteome</keyword>
<comment type="caution">
    <text evidence="2">The sequence shown here is derived from an EMBL/GenBank/DDBJ whole genome shotgun (WGS) entry which is preliminary data.</text>
</comment>
<gene>
    <name evidence="2" type="ORF">CLCR_09118</name>
</gene>
<feature type="compositionally biased region" description="Low complexity" evidence="1">
    <location>
        <begin position="1"/>
        <end position="20"/>
    </location>
</feature>
<dbReference type="VEuPathDB" id="FungiDB:G647_06276"/>
<dbReference type="Proteomes" id="UP000094526">
    <property type="component" value="Unassembled WGS sequence"/>
</dbReference>
<proteinExistence type="predicted"/>
<organism evidence="2 3">
    <name type="scientific">Cladophialophora carrionii</name>
    <dbReference type="NCBI Taxonomy" id="86049"/>
    <lineage>
        <taxon>Eukaryota</taxon>
        <taxon>Fungi</taxon>
        <taxon>Dikarya</taxon>
        <taxon>Ascomycota</taxon>
        <taxon>Pezizomycotina</taxon>
        <taxon>Eurotiomycetes</taxon>
        <taxon>Chaetothyriomycetidae</taxon>
        <taxon>Chaetothyriales</taxon>
        <taxon>Herpotrichiellaceae</taxon>
        <taxon>Cladophialophora</taxon>
    </lineage>
</organism>
<evidence type="ECO:0000256" key="1">
    <source>
        <dbReference type="SAM" id="MobiDB-lite"/>
    </source>
</evidence>
<reference evidence="3" key="1">
    <citation type="submission" date="2015-07" db="EMBL/GenBank/DDBJ databases">
        <authorList>
            <person name="Teixeira M.M."/>
            <person name="Souza R.C."/>
            <person name="Almeida L.G."/>
            <person name="Vicente V.A."/>
            <person name="de Hoog S."/>
            <person name="Bocca A.L."/>
            <person name="de Almeida S.R."/>
            <person name="Vasconcelos A.T."/>
            <person name="Felipe M.S."/>
        </authorList>
    </citation>
    <scope>NUCLEOTIDE SEQUENCE [LARGE SCALE GENOMIC DNA]</scope>
    <source>
        <strain evidence="3">KSF</strain>
    </source>
</reference>